<name>A0ABW8I8F7_9BACI</name>
<keyword evidence="2" id="KW-1185">Reference proteome</keyword>
<evidence type="ECO:0000313" key="1">
    <source>
        <dbReference type="EMBL" id="MFK2825792.1"/>
    </source>
</evidence>
<evidence type="ECO:0000313" key="2">
    <source>
        <dbReference type="Proteomes" id="UP001619911"/>
    </source>
</evidence>
<accession>A0ABW8I8F7</accession>
<dbReference type="PROSITE" id="PS51257">
    <property type="entry name" value="PROKAR_LIPOPROTEIN"/>
    <property type="match status" value="1"/>
</dbReference>
<organism evidence="1 2">
    <name type="scientific">Bacillus lumedeiriae</name>
    <dbReference type="NCBI Taxonomy" id="3058829"/>
    <lineage>
        <taxon>Bacteria</taxon>
        <taxon>Bacillati</taxon>
        <taxon>Bacillota</taxon>
        <taxon>Bacilli</taxon>
        <taxon>Bacillales</taxon>
        <taxon>Bacillaceae</taxon>
        <taxon>Bacillus</taxon>
    </lineage>
</organism>
<dbReference type="EMBL" id="JAUIYO010000005">
    <property type="protein sequence ID" value="MFK2825792.1"/>
    <property type="molecule type" value="Genomic_DNA"/>
</dbReference>
<gene>
    <name evidence="1" type="ORF">QYG89_08930</name>
</gene>
<dbReference type="RefSeq" id="WP_404316654.1">
    <property type="nucleotide sequence ID" value="NZ_JAUIYO010000005.1"/>
</dbReference>
<reference evidence="1 2" key="1">
    <citation type="submission" date="2023-07" db="EMBL/GenBank/DDBJ databases">
        <title>Bacillus lucianemedeirus sp. nov, a new species isolated from an immunobiological production facility.</title>
        <authorList>
            <person name="Costa L.V."/>
            <person name="Miranda R.V.S.L."/>
            <person name="Brandao M.L.L."/>
            <person name="Reis C.M.F."/>
            <person name="Frazao A.M."/>
            <person name="Cruz F.V."/>
            <person name="Baio P.V.P."/>
            <person name="Veras J.F.C."/>
            <person name="Ramos J.N."/>
            <person name="Vieira V."/>
        </authorList>
    </citation>
    <scope>NUCLEOTIDE SEQUENCE [LARGE SCALE GENOMIC DNA]</scope>
    <source>
        <strain evidence="1 2">B190/17</strain>
    </source>
</reference>
<dbReference type="Proteomes" id="UP001619911">
    <property type="component" value="Unassembled WGS sequence"/>
</dbReference>
<sequence length="150" mass="17307">MKAVIYVLAAIVLAGCSPQEEKEDSRLALIKTTNPEPIQLEHKGPSVEDIRKDVESIDEIYDAAIVKGSHHILVAYKVKHLERFRMKKIEKALKTHLEEQYGKEKFVVSSDYKIFLEAIRLREDIDAGKINEKEADKRLHEIISLKRERT</sequence>
<protein>
    <submittedName>
        <fullName evidence="1">Sporulation protein</fullName>
    </submittedName>
</protein>
<comment type="caution">
    <text evidence="1">The sequence shown here is derived from an EMBL/GenBank/DDBJ whole genome shotgun (WGS) entry which is preliminary data.</text>
</comment>
<proteinExistence type="predicted"/>